<organism evidence="2 3">
    <name type="scientific">Rhizobium leguminosarum</name>
    <dbReference type="NCBI Taxonomy" id="384"/>
    <lineage>
        <taxon>Bacteria</taxon>
        <taxon>Pseudomonadati</taxon>
        <taxon>Pseudomonadota</taxon>
        <taxon>Alphaproteobacteria</taxon>
        <taxon>Hyphomicrobiales</taxon>
        <taxon>Rhizobiaceae</taxon>
        <taxon>Rhizobium/Agrobacterium group</taxon>
        <taxon>Rhizobium</taxon>
    </lineage>
</organism>
<accession>A0A4Q1TLP0</accession>
<comment type="caution">
    <text evidence="2">The sequence shown here is derived from an EMBL/GenBank/DDBJ whole genome shotgun (WGS) entry which is preliminary data.</text>
</comment>
<evidence type="ECO:0000313" key="2">
    <source>
        <dbReference type="EMBL" id="RXT18758.1"/>
    </source>
</evidence>
<dbReference type="RefSeq" id="WP_129421611.1">
    <property type="nucleotide sequence ID" value="NZ_MZMU01000019.1"/>
</dbReference>
<feature type="region of interest" description="Disordered" evidence="1">
    <location>
        <begin position="1"/>
        <end position="38"/>
    </location>
</feature>
<evidence type="ECO:0000256" key="1">
    <source>
        <dbReference type="SAM" id="MobiDB-lite"/>
    </source>
</evidence>
<dbReference type="EMBL" id="MZMU01000019">
    <property type="protein sequence ID" value="RXT18758.1"/>
    <property type="molecule type" value="Genomic_DNA"/>
</dbReference>
<proteinExistence type="predicted"/>
<dbReference type="AlphaFoldDB" id="A0A4Q1TLP0"/>
<protein>
    <submittedName>
        <fullName evidence="2">Uncharacterized protein</fullName>
    </submittedName>
</protein>
<evidence type="ECO:0000313" key="3">
    <source>
        <dbReference type="Proteomes" id="UP000290767"/>
    </source>
</evidence>
<gene>
    <name evidence="2" type="ORF">B5P46_28105</name>
</gene>
<dbReference type="Proteomes" id="UP000290767">
    <property type="component" value="Unassembled WGS sequence"/>
</dbReference>
<sequence length="67" mass="7769">MVIKVQEMPEYQPGRGYSKDDWDGVFDNPPMSREEMEAARPFKEAFSDLAEKMERAKAARRARSSRS</sequence>
<name>A0A4Q1TLP0_RHILE</name>
<reference evidence="2 3" key="1">
    <citation type="submission" date="2017-03" db="EMBL/GenBank/DDBJ databases">
        <authorList>
            <person name="Safronova V.I."/>
            <person name="Sazanova A.L."/>
            <person name="Chirak E.R."/>
        </authorList>
    </citation>
    <scope>NUCLEOTIDE SEQUENCE [LARGE SCALE GENOMIC DNA]</scope>
    <source>
        <strain evidence="2 3">Tri-43</strain>
    </source>
</reference>